<organism evidence="2 3">
    <name type="scientific">Neopusillimonas maritima</name>
    <dbReference type="NCBI Taxonomy" id="2026239"/>
    <lineage>
        <taxon>Bacteria</taxon>
        <taxon>Pseudomonadati</taxon>
        <taxon>Pseudomonadota</taxon>
        <taxon>Betaproteobacteria</taxon>
        <taxon>Burkholderiales</taxon>
        <taxon>Alcaligenaceae</taxon>
        <taxon>Neopusillimonas</taxon>
    </lineage>
</organism>
<dbReference type="AlphaFoldDB" id="A0A3A1YS82"/>
<proteinExistence type="predicted"/>
<dbReference type="PANTHER" id="PTHR38773">
    <property type="entry name" value="PROTEIN SPRT"/>
    <property type="match status" value="1"/>
</dbReference>
<gene>
    <name evidence="2" type="ORF">CJP73_08055</name>
</gene>
<evidence type="ECO:0000313" key="2">
    <source>
        <dbReference type="EMBL" id="RIY41093.1"/>
    </source>
</evidence>
<dbReference type="OrthoDB" id="267364at2"/>
<dbReference type="SMART" id="SM00731">
    <property type="entry name" value="SprT"/>
    <property type="match status" value="1"/>
</dbReference>
<evidence type="ECO:0000313" key="3">
    <source>
        <dbReference type="Proteomes" id="UP000266206"/>
    </source>
</evidence>
<comment type="caution">
    <text evidence="2">The sequence shown here is derived from an EMBL/GenBank/DDBJ whole genome shotgun (WGS) entry which is preliminary data.</text>
</comment>
<name>A0A3A1YS82_9BURK</name>
<dbReference type="EMBL" id="NQYH01000005">
    <property type="protein sequence ID" value="RIY41093.1"/>
    <property type="molecule type" value="Genomic_DNA"/>
</dbReference>
<dbReference type="Proteomes" id="UP000266206">
    <property type="component" value="Unassembled WGS sequence"/>
</dbReference>
<feature type="domain" description="SprT-like" evidence="1">
    <location>
        <begin position="38"/>
        <end position="198"/>
    </location>
</feature>
<reference evidence="2 3" key="1">
    <citation type="submission" date="2017-08" db="EMBL/GenBank/DDBJ databases">
        <title>Pusillimonas indicus sp. nov., a member of the family Alcaligenaceae isolated from surface seawater.</title>
        <authorList>
            <person name="Li J."/>
        </authorList>
    </citation>
    <scope>NUCLEOTIDE SEQUENCE [LARGE SCALE GENOMIC DNA]</scope>
    <source>
        <strain evidence="2 3">L52-1-41</strain>
    </source>
</reference>
<accession>A0A3A1YS82</accession>
<dbReference type="PANTHER" id="PTHR38773:SF1">
    <property type="entry name" value="PROTEIN SPRT"/>
    <property type="match status" value="1"/>
</dbReference>
<dbReference type="Pfam" id="PF10263">
    <property type="entry name" value="SprT-like"/>
    <property type="match status" value="1"/>
</dbReference>
<dbReference type="InterPro" id="IPR006640">
    <property type="entry name" value="SprT-like_domain"/>
</dbReference>
<dbReference type="GO" id="GO:0006950">
    <property type="term" value="P:response to stress"/>
    <property type="evidence" value="ECO:0007669"/>
    <property type="project" value="UniProtKB-ARBA"/>
</dbReference>
<dbReference type="RefSeq" id="WP_119516094.1">
    <property type="nucleotide sequence ID" value="NZ_NQYH01000005.1"/>
</dbReference>
<protein>
    <recommendedName>
        <fullName evidence="1">SprT-like domain-containing protein</fullName>
    </recommendedName>
</protein>
<evidence type="ECO:0000259" key="1">
    <source>
        <dbReference type="SMART" id="SM00731"/>
    </source>
</evidence>
<sequence>MNDFNLHLNVSLPRVVPKAKRTTGLTQVPHELQLQIRARVAHYVQFARLKLGIHLPMPTCSFDLRGRSAGRAFYEQNHIQFNPVLLIENPQTFLHEVPGHEVAHLVVYARWMVAPGQRRVRNVSAHGRQWQSIMLAFGLPPKRTHSFNTLNATVTKKMYAYRCDCRPGLHKLSERRHKLAQSKNCYLCRVCRKKLRFEAQIKGEE</sequence>